<dbReference type="GO" id="GO:1904263">
    <property type="term" value="P:positive regulation of TORC1 signaling"/>
    <property type="evidence" value="ECO:0007669"/>
    <property type="project" value="TreeGrafter"/>
</dbReference>
<reference evidence="5" key="2">
    <citation type="journal article" date="2016" name="Sci. Rep.">
        <title>Dictyocaulus viviparus genome, variome and transcriptome elucidate lungworm biology and support future intervention.</title>
        <authorList>
            <person name="McNulty S.N."/>
            <person name="Strube C."/>
            <person name="Rosa B.A."/>
            <person name="Martin J.C."/>
            <person name="Tyagi R."/>
            <person name="Choi Y.J."/>
            <person name="Wang Q."/>
            <person name="Hallsworth Pepin K."/>
            <person name="Zhang X."/>
            <person name="Ozersky P."/>
            <person name="Wilson R.K."/>
            <person name="Sternberg P.W."/>
            <person name="Gasser R.B."/>
            <person name="Mitreva M."/>
        </authorList>
    </citation>
    <scope>NUCLEOTIDE SEQUENCE [LARGE SCALE GENOMIC DNA]</scope>
    <source>
        <strain evidence="5">HannoverDv2000</strain>
    </source>
</reference>
<dbReference type="InterPro" id="IPR037590">
    <property type="entry name" value="WDR24"/>
</dbReference>
<dbReference type="GO" id="GO:0061700">
    <property type="term" value="C:GATOR2 complex"/>
    <property type="evidence" value="ECO:0007669"/>
    <property type="project" value="TreeGrafter"/>
</dbReference>
<dbReference type="PANTHER" id="PTHR46200:SF1">
    <property type="entry name" value="GATOR COMPLEX PROTEIN WDR24"/>
    <property type="match status" value="1"/>
</dbReference>
<dbReference type="STRING" id="29172.A0A0D8XAQ4"/>
<dbReference type="EMBL" id="KN716996">
    <property type="protein sequence ID" value="KJH40842.1"/>
    <property type="molecule type" value="Genomic_DNA"/>
</dbReference>
<evidence type="ECO:0000256" key="1">
    <source>
        <dbReference type="ARBA" id="ARBA00022574"/>
    </source>
</evidence>
<dbReference type="GO" id="GO:0005774">
    <property type="term" value="C:vacuolar membrane"/>
    <property type="evidence" value="ECO:0007669"/>
    <property type="project" value="TreeGrafter"/>
</dbReference>
<dbReference type="Proteomes" id="UP000053766">
    <property type="component" value="Unassembled WGS sequence"/>
</dbReference>
<proteinExistence type="predicted"/>
<sequence>MKLHGKQVPELPQISSVWPTHFTRFVSHYSNTYRLKKEACLSSITSLRNLELAVNNVASGDFYFGAGELTQTTIEKGAENPHYNDFTGLKDEAFFLKPDLTKLSFMSISSDDDGYIEKEQMARVNWDPMQEVARILRYHADQGDMQTCATVALVCGRRLSKVIDDFTVEAWQESYITMLDQLDLHTAIAGIKKYSWIKRLNQRSLEGTHFRLLHRNCTGQVLKCRCMKCSSVCGGSCSICNRTLVGMSWFCCKCHHTSHPQHMLEWFTTERVCPIGDCSCECGTNILQLSGKKVPVTLTKTSCNLTRVSEKRCYLPTLSDNDHSGSSSDEELDFHEPREDSRNKIFSFLLQESHQSIFLQFIGKIRNSIIP</sequence>
<dbReference type="PANTHER" id="PTHR46200">
    <property type="entry name" value="GATOR COMPLEX PROTEIN WDR24"/>
    <property type="match status" value="1"/>
</dbReference>
<keyword evidence="2" id="KW-0677">Repeat</keyword>
<dbReference type="GO" id="GO:0016239">
    <property type="term" value="P:positive regulation of macroautophagy"/>
    <property type="evidence" value="ECO:0007669"/>
    <property type="project" value="TreeGrafter"/>
</dbReference>
<gene>
    <name evidence="4" type="ORF">DICVIV_13194</name>
</gene>
<reference evidence="4 5" key="1">
    <citation type="submission" date="2013-11" db="EMBL/GenBank/DDBJ databases">
        <title>Draft genome of the bovine lungworm Dictyocaulus viviparus.</title>
        <authorList>
            <person name="Mitreva M."/>
        </authorList>
    </citation>
    <scope>NUCLEOTIDE SEQUENCE [LARGE SCALE GENOMIC DNA]</scope>
    <source>
        <strain evidence="4 5">HannoverDv2000</strain>
    </source>
</reference>
<feature type="domain" description="GATOR2 complex protein MIO zinc-ribbon like" evidence="3">
    <location>
        <begin position="250"/>
        <end position="283"/>
    </location>
</feature>
<dbReference type="AlphaFoldDB" id="A0A0D8XAQ4"/>
<dbReference type="Pfam" id="PF17034">
    <property type="entry name" value="zinc_ribbon_16"/>
    <property type="match status" value="1"/>
</dbReference>
<evidence type="ECO:0000256" key="2">
    <source>
        <dbReference type="ARBA" id="ARBA00022737"/>
    </source>
</evidence>
<evidence type="ECO:0000313" key="5">
    <source>
        <dbReference type="Proteomes" id="UP000053766"/>
    </source>
</evidence>
<keyword evidence="1" id="KW-0853">WD repeat</keyword>
<organism evidence="4 5">
    <name type="scientific">Dictyocaulus viviparus</name>
    <name type="common">Bovine lungworm</name>
    <dbReference type="NCBI Taxonomy" id="29172"/>
    <lineage>
        <taxon>Eukaryota</taxon>
        <taxon>Metazoa</taxon>
        <taxon>Ecdysozoa</taxon>
        <taxon>Nematoda</taxon>
        <taxon>Chromadorea</taxon>
        <taxon>Rhabditida</taxon>
        <taxon>Rhabditina</taxon>
        <taxon>Rhabditomorpha</taxon>
        <taxon>Strongyloidea</taxon>
        <taxon>Metastrongylidae</taxon>
        <taxon>Dictyocaulus</taxon>
    </lineage>
</organism>
<evidence type="ECO:0000313" key="4">
    <source>
        <dbReference type="EMBL" id="KJH40842.1"/>
    </source>
</evidence>
<dbReference type="OrthoDB" id="60955at2759"/>
<dbReference type="InterPro" id="IPR031488">
    <property type="entry name" value="Zn_ribbon_mio"/>
</dbReference>
<keyword evidence="5" id="KW-1185">Reference proteome</keyword>
<accession>A0A0D8XAQ4</accession>
<name>A0A0D8XAQ4_DICVI</name>
<evidence type="ECO:0000259" key="3">
    <source>
        <dbReference type="Pfam" id="PF17034"/>
    </source>
</evidence>
<dbReference type="GO" id="GO:0005829">
    <property type="term" value="C:cytosol"/>
    <property type="evidence" value="ECO:0007669"/>
    <property type="project" value="TreeGrafter"/>
</dbReference>
<protein>
    <recommendedName>
        <fullName evidence="3">GATOR2 complex protein MIO zinc-ribbon like domain-containing protein</fullName>
    </recommendedName>
</protein>